<evidence type="ECO:0000313" key="1">
    <source>
        <dbReference type="EMBL" id="KAK9717757.1"/>
    </source>
</evidence>
<evidence type="ECO:0000313" key="2">
    <source>
        <dbReference type="Proteomes" id="UP001458880"/>
    </source>
</evidence>
<dbReference type="EMBL" id="JASPKY010000236">
    <property type="protein sequence ID" value="KAK9717757.1"/>
    <property type="molecule type" value="Genomic_DNA"/>
</dbReference>
<name>A0AAW1KEL0_POPJA</name>
<proteinExistence type="predicted"/>
<sequence length="126" mass="14943">MLACLTKNRFSCLRCLFGIRRGQILPPLARLKKAFAYFHETIVFYYCLYFPERLVMANGTGTRGRWLNKEVQISNQNLRDLYKLQRRYPHLVEKTAKRSHLKLVKDTKKNYFKEQIANSKNPNKTA</sequence>
<accession>A0AAW1KEL0</accession>
<organism evidence="1 2">
    <name type="scientific">Popillia japonica</name>
    <name type="common">Japanese beetle</name>
    <dbReference type="NCBI Taxonomy" id="7064"/>
    <lineage>
        <taxon>Eukaryota</taxon>
        <taxon>Metazoa</taxon>
        <taxon>Ecdysozoa</taxon>
        <taxon>Arthropoda</taxon>
        <taxon>Hexapoda</taxon>
        <taxon>Insecta</taxon>
        <taxon>Pterygota</taxon>
        <taxon>Neoptera</taxon>
        <taxon>Endopterygota</taxon>
        <taxon>Coleoptera</taxon>
        <taxon>Polyphaga</taxon>
        <taxon>Scarabaeiformia</taxon>
        <taxon>Scarabaeidae</taxon>
        <taxon>Rutelinae</taxon>
        <taxon>Popillia</taxon>
    </lineage>
</organism>
<protein>
    <submittedName>
        <fullName evidence="1">Uncharacterized protein</fullName>
    </submittedName>
</protein>
<dbReference type="Proteomes" id="UP001458880">
    <property type="component" value="Unassembled WGS sequence"/>
</dbReference>
<comment type="caution">
    <text evidence="1">The sequence shown here is derived from an EMBL/GenBank/DDBJ whole genome shotgun (WGS) entry which is preliminary data.</text>
</comment>
<dbReference type="AlphaFoldDB" id="A0AAW1KEL0"/>
<reference evidence="1 2" key="1">
    <citation type="journal article" date="2024" name="BMC Genomics">
        <title>De novo assembly and annotation of Popillia japonica's genome with initial clues to its potential as an invasive pest.</title>
        <authorList>
            <person name="Cucini C."/>
            <person name="Boschi S."/>
            <person name="Funari R."/>
            <person name="Cardaioli E."/>
            <person name="Iannotti N."/>
            <person name="Marturano G."/>
            <person name="Paoli F."/>
            <person name="Bruttini M."/>
            <person name="Carapelli A."/>
            <person name="Frati F."/>
            <person name="Nardi F."/>
        </authorList>
    </citation>
    <scope>NUCLEOTIDE SEQUENCE [LARGE SCALE GENOMIC DNA]</scope>
    <source>
        <strain evidence="1">DMR45628</strain>
    </source>
</reference>
<gene>
    <name evidence="1" type="ORF">QE152_g23550</name>
</gene>
<keyword evidence="2" id="KW-1185">Reference proteome</keyword>